<reference evidence="1 2" key="1">
    <citation type="submission" date="2024-05" db="EMBL/GenBank/DDBJ databases">
        <title>A high-quality chromosomal-level genome assembly of Topmouth culter (Culter alburnus).</title>
        <authorList>
            <person name="Zhao H."/>
        </authorList>
    </citation>
    <scope>NUCLEOTIDE SEQUENCE [LARGE SCALE GENOMIC DNA]</scope>
    <source>
        <strain evidence="1">CATC2023</strain>
        <tissue evidence="1">Muscle</tissue>
    </source>
</reference>
<protein>
    <submittedName>
        <fullName evidence="1">Uncharacterized protein</fullName>
    </submittedName>
</protein>
<gene>
    <name evidence="1" type="ORF">ABG768_003641</name>
</gene>
<sequence>MALRLPKRASSIPSLGICRQPGLTLSKDKDAETALSFMFFVSPLFPGGRDKQLFVGTLAHTPPMCAMRDVVQEIEYGVQVKSKMYKTQLVITGGFMSDIFMSYSEAKYLNNSTVKL</sequence>
<proteinExistence type="predicted"/>
<organism evidence="1 2">
    <name type="scientific">Culter alburnus</name>
    <name type="common">Topmouth culter</name>
    <dbReference type="NCBI Taxonomy" id="194366"/>
    <lineage>
        <taxon>Eukaryota</taxon>
        <taxon>Metazoa</taxon>
        <taxon>Chordata</taxon>
        <taxon>Craniata</taxon>
        <taxon>Vertebrata</taxon>
        <taxon>Euteleostomi</taxon>
        <taxon>Actinopterygii</taxon>
        <taxon>Neopterygii</taxon>
        <taxon>Teleostei</taxon>
        <taxon>Ostariophysi</taxon>
        <taxon>Cypriniformes</taxon>
        <taxon>Xenocyprididae</taxon>
        <taxon>Xenocypridinae</taxon>
        <taxon>Culter</taxon>
    </lineage>
</organism>
<dbReference type="EMBL" id="JAWDJR010000011">
    <property type="protein sequence ID" value="KAK9966534.1"/>
    <property type="molecule type" value="Genomic_DNA"/>
</dbReference>
<dbReference type="Proteomes" id="UP001479290">
    <property type="component" value="Unassembled WGS sequence"/>
</dbReference>
<keyword evidence="2" id="KW-1185">Reference proteome</keyword>
<dbReference type="AlphaFoldDB" id="A0AAW1ZYZ3"/>
<accession>A0AAW1ZYZ3</accession>
<name>A0AAW1ZYZ3_CULAL</name>
<evidence type="ECO:0000313" key="2">
    <source>
        <dbReference type="Proteomes" id="UP001479290"/>
    </source>
</evidence>
<comment type="caution">
    <text evidence="1">The sequence shown here is derived from an EMBL/GenBank/DDBJ whole genome shotgun (WGS) entry which is preliminary data.</text>
</comment>
<evidence type="ECO:0000313" key="1">
    <source>
        <dbReference type="EMBL" id="KAK9966534.1"/>
    </source>
</evidence>